<evidence type="ECO:0000313" key="2">
    <source>
        <dbReference type="Proteomes" id="UP000789525"/>
    </source>
</evidence>
<sequence length="370" mass="39697">MRNPDPAPARYTSLAWAAVCGCEDIFEYLLLMCHDDEELSKDAEKNTILCLLAGAPGNSPSGSMHTPMDDATTQASMRMARMYLQRFPFITDWCNQHGKTALHIAASNGNDEFVRLVLMSGSASAWGHIPVADLMRKITMALLLQTMHTRRYPLTAYDHNNSNVTPDISNSVLEALQETARNRWEVSKKSRVVAQQQARRAYGQGVNRQDEFSRLDAGVSRFRSGSGTTSASDSTDFEIAMSTSAPGSSQFSGHSSSGSLPRPPPSNGTILTPIPSSAAANGTRNRNTSTSSSHAPSHSSRPSISSIAPNGRSNPPTSSSSLGVKSSSVKNAFSPIARLLERDADAMAEYRTRSGSHSSVTTAEANLANA</sequence>
<dbReference type="Proteomes" id="UP000789525">
    <property type="component" value="Unassembled WGS sequence"/>
</dbReference>
<accession>A0ACA9KIE5</accession>
<evidence type="ECO:0000313" key="1">
    <source>
        <dbReference type="EMBL" id="CAG8475241.1"/>
    </source>
</evidence>
<proteinExistence type="predicted"/>
<comment type="caution">
    <text evidence="1">The sequence shown here is derived from an EMBL/GenBank/DDBJ whole genome shotgun (WGS) entry which is preliminary data.</text>
</comment>
<protein>
    <submittedName>
        <fullName evidence="1">1974_t:CDS:1</fullName>
    </submittedName>
</protein>
<reference evidence="1" key="1">
    <citation type="submission" date="2021-06" db="EMBL/GenBank/DDBJ databases">
        <authorList>
            <person name="Kallberg Y."/>
            <person name="Tangrot J."/>
            <person name="Rosling A."/>
        </authorList>
    </citation>
    <scope>NUCLEOTIDE SEQUENCE</scope>
    <source>
        <strain evidence="1">CL356</strain>
    </source>
</reference>
<keyword evidence="2" id="KW-1185">Reference proteome</keyword>
<feature type="non-terminal residue" evidence="1">
    <location>
        <position position="370"/>
    </location>
</feature>
<name>A0ACA9KIE5_9GLOM</name>
<organism evidence="1 2">
    <name type="scientific">Acaulospora colombiana</name>
    <dbReference type="NCBI Taxonomy" id="27376"/>
    <lineage>
        <taxon>Eukaryota</taxon>
        <taxon>Fungi</taxon>
        <taxon>Fungi incertae sedis</taxon>
        <taxon>Mucoromycota</taxon>
        <taxon>Glomeromycotina</taxon>
        <taxon>Glomeromycetes</taxon>
        <taxon>Diversisporales</taxon>
        <taxon>Acaulosporaceae</taxon>
        <taxon>Acaulospora</taxon>
    </lineage>
</organism>
<dbReference type="EMBL" id="CAJVPT010002099">
    <property type="protein sequence ID" value="CAG8475241.1"/>
    <property type="molecule type" value="Genomic_DNA"/>
</dbReference>
<gene>
    <name evidence="1" type="ORF">ACOLOM_LOCUS1765</name>
</gene>